<dbReference type="PROSITE" id="PS50097">
    <property type="entry name" value="BTB"/>
    <property type="match status" value="1"/>
</dbReference>
<accession>A0A7H9HSX4</accession>
<protein>
    <recommendedName>
        <fullName evidence="4">BTB domain-containing protein</fullName>
    </recommendedName>
</protein>
<dbReference type="InterPro" id="IPR051625">
    <property type="entry name" value="Signaling_Regulatory_Domain"/>
</dbReference>
<evidence type="ECO:0000256" key="1">
    <source>
        <dbReference type="ARBA" id="ARBA00022737"/>
    </source>
</evidence>
<dbReference type="Gene3D" id="2.130.10.30">
    <property type="entry name" value="Regulator of chromosome condensation 1/beta-lactamase-inhibitor protein II"/>
    <property type="match status" value="1"/>
</dbReference>
<dbReference type="PANTHER" id="PTHR22872:SF2">
    <property type="entry name" value="INHIBITOR OF BRUTON TYROSINE KINASE"/>
    <property type="match status" value="1"/>
</dbReference>
<organism evidence="5 6">
    <name type="scientific">Torulaspora globosa</name>
    <dbReference type="NCBI Taxonomy" id="48254"/>
    <lineage>
        <taxon>Eukaryota</taxon>
        <taxon>Fungi</taxon>
        <taxon>Dikarya</taxon>
        <taxon>Ascomycota</taxon>
        <taxon>Saccharomycotina</taxon>
        <taxon>Saccharomycetes</taxon>
        <taxon>Saccharomycetales</taxon>
        <taxon>Saccharomycetaceae</taxon>
        <taxon>Torulaspora</taxon>
    </lineage>
</organism>
<dbReference type="OrthoDB" id="1893551at2759"/>
<proteinExistence type="predicted"/>
<evidence type="ECO:0000313" key="5">
    <source>
        <dbReference type="EMBL" id="QLQ79485.1"/>
    </source>
</evidence>
<dbReference type="Pfam" id="PF00415">
    <property type="entry name" value="RCC1"/>
    <property type="match status" value="1"/>
</dbReference>
<dbReference type="EMBL" id="CP059269">
    <property type="protein sequence ID" value="QLQ79485.1"/>
    <property type="molecule type" value="Genomic_DNA"/>
</dbReference>
<evidence type="ECO:0000313" key="6">
    <source>
        <dbReference type="Proteomes" id="UP000510647"/>
    </source>
</evidence>
<feature type="region of interest" description="Disordered" evidence="3">
    <location>
        <begin position="1046"/>
        <end position="1068"/>
    </location>
</feature>
<dbReference type="InterPro" id="IPR011333">
    <property type="entry name" value="SKP1/BTB/POZ_sf"/>
</dbReference>
<feature type="region of interest" description="Disordered" evidence="3">
    <location>
        <begin position="1169"/>
        <end position="1283"/>
    </location>
</feature>
<dbReference type="Gene3D" id="3.30.710.10">
    <property type="entry name" value="Potassium Channel Kv1.1, Chain A"/>
    <property type="match status" value="1"/>
</dbReference>
<dbReference type="Proteomes" id="UP000510647">
    <property type="component" value="Chromosome 3"/>
</dbReference>
<feature type="repeat" description="RCC1" evidence="2">
    <location>
        <begin position="279"/>
        <end position="338"/>
    </location>
</feature>
<evidence type="ECO:0000256" key="3">
    <source>
        <dbReference type="SAM" id="MobiDB-lite"/>
    </source>
</evidence>
<keyword evidence="6" id="KW-1185">Reference proteome</keyword>
<evidence type="ECO:0000256" key="2">
    <source>
        <dbReference type="PROSITE-ProRule" id="PRU00235"/>
    </source>
</evidence>
<dbReference type="InterPro" id="IPR009091">
    <property type="entry name" value="RCC1/BLIP-II"/>
</dbReference>
<dbReference type="PANTHER" id="PTHR22872">
    <property type="entry name" value="BTK-BINDING PROTEIN-RELATED"/>
    <property type="match status" value="1"/>
</dbReference>
<name>A0A7H9HSX4_9SACH</name>
<gene>
    <name evidence="5" type="ORF">HG537_0C01320</name>
</gene>
<feature type="domain" description="BTB" evidence="4">
    <location>
        <begin position="814"/>
        <end position="879"/>
    </location>
</feature>
<dbReference type="InterPro" id="IPR000210">
    <property type="entry name" value="BTB/POZ_dom"/>
</dbReference>
<dbReference type="SUPFAM" id="SSF50985">
    <property type="entry name" value="RCC1/BLIP-II"/>
    <property type="match status" value="1"/>
</dbReference>
<dbReference type="InterPro" id="IPR000408">
    <property type="entry name" value="Reg_chr_condens"/>
</dbReference>
<dbReference type="SUPFAM" id="SSF54695">
    <property type="entry name" value="POZ domain"/>
    <property type="match status" value="1"/>
</dbReference>
<evidence type="ECO:0000259" key="4">
    <source>
        <dbReference type="PROSITE" id="PS50097"/>
    </source>
</evidence>
<reference evidence="5 6" key="1">
    <citation type="submission" date="2020-06" db="EMBL/GenBank/DDBJ databases">
        <title>The yeast mating-type switching endonuclease HO is a domesticated member of an unorthodox homing genetic element family.</title>
        <authorList>
            <person name="Coughlan A.Y."/>
            <person name="Lombardi L."/>
            <person name="Braun-Galleani S."/>
            <person name="Martos A.R."/>
            <person name="Galeote V."/>
            <person name="Bigey F."/>
            <person name="Dequin S."/>
            <person name="Byrne K.P."/>
            <person name="Wolfe K.H."/>
        </authorList>
    </citation>
    <scope>NUCLEOTIDE SEQUENCE [LARGE SCALE GENOMIC DNA]</scope>
    <source>
        <strain evidence="5 6">CBS2947</strain>
    </source>
</reference>
<sequence length="1371" mass="155900">MPQITSNKKVKDDTTRRDHFGRDISYLRSCLPDLEKLDSIDLYSHDLESGYSPLHVSLQRGHLRKSFLLYKRWKDETEFIAHKFGGHIFNQLDREGLNPLELYAMHFYKRGRRFPLYIRYRKDLRAEIEWCRNPAVVLQDVRFAFMELPKSEEEEAFIRNRGGSYLLTLGSNVNYQLGTGTKDDRQNMYQLAIDQLKKTDRLQLTSARFSKILISRYHSIVVTTENKVYTCGNSSRGRLGNGAADILQASFTEILDLGELKIAMVDTSNHHSLLLTADSHVYSWGWNGYGQLGYSTAGKDASLEKNFGPVPRRIPFLEGEEVVSVACSKIHSCAATRDGKLFIWGLNVGQFGGSEPVHKAADTTYEGQDAYLTSVPIIIKCAMVPIDQVVCTEFATFVRSQTNTLMVYTNYTTRLFKIPSPRAKTFKSVDAFDHFTPREIPSTVVDMKCSNLYGNNICFKYSCGRIGIVTVKDESVKLWTKFPKSLPVTLYWAPNLENKKCMDFSVSSKGHLIVCAVSGEVFTNKGVGSTPEKMHSGKLISGRAISVACDPSFASFGIIKDETMNVPMLCPKSRLLYDFAKCSPKYRASKSRTDFDDFDLPINYCMTNHQFCIETDESDDSKKLIKEGYSLASFNQNDTASPNQADEEGSKFDVKFLDNGTRKLISKCHISIIGMRCPKLLRRLPISPGYFECDSLKFSWDYDCNLYDGSWRLLVDKSDGSSDNIDYAEILKEVVHFLYTDVRPTNQRALKFLLNFLESYHLANLAHALEDTLKHTPEYVVKTPSSPKNKSSRPLTENSWSHTLRSKCENSTKPDTELILRDGIIYCHSVVLILRSTTLKAFLKRNWHPSEEFVPISVNLKNFEYATVENVNCILRYLYGLPYDKIYDPIRKEHYSEKVQFFLDMLCLCDVLNLEHLKNYTESLAVSFINGGTVVPMLINAVFSNSRLLAQNCCWFICLHIGILFSKENLDLVEEHFDSEIWELLERSLMKIRSQQAPRGHAAWYEQDIDWIGLFKTNLSAFNERFMDPQRSFQPVIDLISEVKTPNRRKSSNHGFEKSRKSSFIQKSKIAPLEESKSTWIAPHRMSDSSIAIDDNDEFIEVVKKSKRRISLQTQPPTDLPTKDTSPPGKVVIHSANESDNEKLPSLMASLKSPAVPIEADTSVSKIRNSFKKGSQKQRLQQLSSAEQKPQDDDRKVTWGNTTTTTTVKTNAATKGNAPARRKKSLPSLYDSDLTTTLGKTKKEKTKETWSLGPSSSSEVRSHGTWADPKPYVPSPTIPDTTTKKPTLEERLAAQQFEKWFELESSKVQKQLGTNNKHSKDSLKALYKADDSLPDFITNQTSGKKNNRKLKLKFESKLKSKDTDQIRLYPD</sequence>
<dbReference type="PROSITE" id="PS50012">
    <property type="entry name" value="RCC1_3"/>
    <property type="match status" value="2"/>
</dbReference>
<keyword evidence="1" id="KW-0677">Repeat</keyword>
<feature type="compositionally biased region" description="Low complexity" evidence="3">
    <location>
        <begin position="1198"/>
        <end position="1218"/>
    </location>
</feature>
<feature type="compositionally biased region" description="Polar residues" evidence="3">
    <location>
        <begin position="1177"/>
        <end position="1188"/>
    </location>
</feature>
<feature type="region of interest" description="Disordered" evidence="3">
    <location>
        <begin position="1108"/>
        <end position="1131"/>
    </location>
</feature>
<feature type="repeat" description="RCC1" evidence="2">
    <location>
        <begin position="226"/>
        <end position="278"/>
    </location>
</feature>